<gene>
    <name evidence="3" type="ORF">A3H61_02370</name>
</gene>
<evidence type="ECO:0000259" key="1">
    <source>
        <dbReference type="Pfam" id="PF00534"/>
    </source>
</evidence>
<accession>A0A1G2A7E3</accession>
<comment type="caution">
    <text evidence="3">The sequence shown here is derived from an EMBL/GenBank/DDBJ whole genome shotgun (WGS) entry which is preliminary data.</text>
</comment>
<dbReference type="GO" id="GO:0016757">
    <property type="term" value="F:glycosyltransferase activity"/>
    <property type="evidence" value="ECO:0007669"/>
    <property type="project" value="InterPro"/>
</dbReference>
<dbReference type="AlphaFoldDB" id="A0A1G2A7E3"/>
<evidence type="ECO:0000259" key="2">
    <source>
        <dbReference type="Pfam" id="PF13477"/>
    </source>
</evidence>
<dbReference type="EMBL" id="MHJU01000023">
    <property type="protein sequence ID" value="OGY72774.1"/>
    <property type="molecule type" value="Genomic_DNA"/>
</dbReference>
<sequence length="356" mass="40475">MEYFLAHGNETHIISYENFCDKPPDGAVMHRVKKLKSFPILNLIINGFRIKKIIESIKPDIVHVHCIGAITAAFAWFTDFQPIILTPWGDDILLRQNRIILRQFLRYALNQAALITYGGEPMKREIKKFGISAQKLFPFYWGIETERFQPLSPDMALKARLNLPSDSRVIISTRSLELVYDVETLIRAALEITRAVPNTYCIIGGTGSEKKRLQKLSRELGIENRIMFIDWIPYENLPSYLSISDIFLSTSLSDGGLSQSTGQALASGVPVIVTDLEVNREWIQNGKNGVLVPVKNPEALAKSVVRLLQDEKLCKTLAGQGRTPIVEKLDYQKQMRSINELYRQLITLYSHDEKKL</sequence>
<feature type="domain" description="Glycosyl transferase family 1" evidence="1">
    <location>
        <begin position="158"/>
        <end position="322"/>
    </location>
</feature>
<dbReference type="Pfam" id="PF13477">
    <property type="entry name" value="Glyco_trans_4_2"/>
    <property type="match status" value="1"/>
</dbReference>
<reference evidence="3 4" key="1">
    <citation type="journal article" date="2016" name="Nat. Commun.">
        <title>Thousands of microbial genomes shed light on interconnected biogeochemical processes in an aquifer system.</title>
        <authorList>
            <person name="Anantharaman K."/>
            <person name="Brown C.T."/>
            <person name="Hug L.A."/>
            <person name="Sharon I."/>
            <person name="Castelle C.J."/>
            <person name="Probst A.J."/>
            <person name="Thomas B.C."/>
            <person name="Singh A."/>
            <person name="Wilkins M.J."/>
            <person name="Karaoz U."/>
            <person name="Brodie E.L."/>
            <person name="Williams K.H."/>
            <person name="Hubbard S.S."/>
            <person name="Banfield J.F."/>
        </authorList>
    </citation>
    <scope>NUCLEOTIDE SEQUENCE [LARGE SCALE GENOMIC DNA]</scope>
</reference>
<name>A0A1G2A7E3_9BACT</name>
<dbReference type="InterPro" id="IPR028098">
    <property type="entry name" value="Glyco_trans_4-like_N"/>
</dbReference>
<proteinExistence type="predicted"/>
<evidence type="ECO:0000313" key="4">
    <source>
        <dbReference type="Proteomes" id="UP000178315"/>
    </source>
</evidence>
<dbReference type="InterPro" id="IPR001296">
    <property type="entry name" value="Glyco_trans_1"/>
</dbReference>
<feature type="domain" description="Glycosyltransferase subfamily 4-like N-terminal" evidence="2">
    <location>
        <begin position="2"/>
        <end position="116"/>
    </location>
</feature>
<organism evidence="3 4">
    <name type="scientific">Candidatus Jacksonbacteria bacterium RIFCSPLOWO2_02_FULL_44_20</name>
    <dbReference type="NCBI Taxonomy" id="1798460"/>
    <lineage>
        <taxon>Bacteria</taxon>
        <taxon>Candidatus Jacksoniibacteriota</taxon>
    </lineage>
</organism>
<dbReference type="Proteomes" id="UP000178315">
    <property type="component" value="Unassembled WGS sequence"/>
</dbReference>
<protein>
    <recommendedName>
        <fullName evidence="5">Glycosyl transferase family 1 domain-containing protein</fullName>
    </recommendedName>
</protein>
<dbReference type="Pfam" id="PF00534">
    <property type="entry name" value="Glycos_transf_1"/>
    <property type="match status" value="1"/>
</dbReference>
<evidence type="ECO:0000313" key="3">
    <source>
        <dbReference type="EMBL" id="OGY72774.1"/>
    </source>
</evidence>
<evidence type="ECO:0008006" key="5">
    <source>
        <dbReference type="Google" id="ProtNLM"/>
    </source>
</evidence>
<dbReference type="PANTHER" id="PTHR12526">
    <property type="entry name" value="GLYCOSYLTRANSFERASE"/>
    <property type="match status" value="1"/>
</dbReference>
<dbReference type="SUPFAM" id="SSF53756">
    <property type="entry name" value="UDP-Glycosyltransferase/glycogen phosphorylase"/>
    <property type="match status" value="1"/>
</dbReference>
<dbReference type="Gene3D" id="3.40.50.2000">
    <property type="entry name" value="Glycogen Phosphorylase B"/>
    <property type="match status" value="2"/>
</dbReference>